<sequence>MVVDEKVKNIMEWQEALASYSDDYFFEIVRIYLGAVRTPFNKQNVVKLISNVLRKDENKKILLSYLTEDDVKIISAVKIIPGCTAKKLYQFFNSESVYEKLANLEDRLIIYHVKSQQDDSILLKINPMLRDEINMYAGPGVLFKNAVHVQKDESVSLVSQEFIAALLSYVADHGDCLKNDGSLKKKNYAELNEIFGEDRIPLFMSVLEALKNLSILYESDRGYEVDWDRMEAFSDRSFFDVLCYLCVSASVKFSRSNLIMYAELLKNILVKLSGSYYTSDEILQLGFLLKEGSGADNFTAGRFSSMMSRVFETSESSFQVMELILEKALALGLIVRGKDLETDREVFSTAHQNIREGTECKVLNLTPAGGVNIMPGLNLKNLVRLVKFMQPVHFDTVCSFEINRHSALRAFNSGSGVTNICELINAFSLYDIPQNLLLNLNEWHDSFSSTESYFGFILKVNDPQQRIQVEKNPVLENHILKILAPGVYLFDFEDRSTAQAFIEKSGLEFIGELKTSARDNVQLVLQKLRENNISFSCEEGSEKNPDEESISYAEDFRRNLLSKLDSMELTDEQRDGLEDRIQRNLILTEEQLRAESVRLEIKEASAMDHTGKIHVIESAMANNDLLLISLRGNEKLLGQIKSFNKKYDEASVRIYIEKLNVEQEIFIKNIMHVKRLRNPSVFVSQASGRW</sequence>
<evidence type="ECO:0000313" key="1">
    <source>
        <dbReference type="EMBL" id="MBB5220048.1"/>
    </source>
</evidence>
<evidence type="ECO:0000313" key="3">
    <source>
        <dbReference type="Proteomes" id="UP000578697"/>
    </source>
</evidence>
<protein>
    <recommendedName>
        <fullName evidence="5">Helicase XPB/Ssl2 N-terminal domain-containing protein</fullName>
    </recommendedName>
</protein>
<accession>A0A840SIR0</accession>
<dbReference type="RefSeq" id="WP_184653739.1">
    <property type="nucleotide sequence ID" value="NZ_JACHFR010000005.1"/>
</dbReference>
<dbReference type="Proteomes" id="UP000578697">
    <property type="component" value="Unassembled WGS sequence"/>
</dbReference>
<dbReference type="EMBL" id="JACHFR010000005">
    <property type="protein sequence ID" value="MBB5220048.1"/>
    <property type="molecule type" value="Genomic_DNA"/>
</dbReference>
<name>A0A840SIR0_9SPIR</name>
<gene>
    <name evidence="2" type="ORF">DYE49_09270</name>
    <name evidence="1" type="ORF">HNP77_002438</name>
</gene>
<reference evidence="2 4" key="1">
    <citation type="submission" date="2018-08" db="EMBL/GenBank/DDBJ databases">
        <title>The first complete genome of Treponema rectale (CHPAT), a commensal spirochete of the bovine rectum.</title>
        <authorList>
            <person name="Staton G.J."/>
            <person name="Clegg S.R."/>
            <person name="Carter S.D."/>
            <person name="Radford A.D."/>
            <person name="Darby A."/>
            <person name="Hall N."/>
            <person name="Birtles R.J."/>
            <person name="Evans N.J."/>
        </authorList>
    </citation>
    <scope>NUCLEOTIDE SEQUENCE [LARGE SCALE GENOMIC DNA]</scope>
    <source>
        <strain evidence="2 4">CHPA</strain>
    </source>
</reference>
<evidence type="ECO:0000313" key="4">
    <source>
        <dbReference type="Proteomes" id="UP000593591"/>
    </source>
</evidence>
<keyword evidence="3" id="KW-1185">Reference proteome</keyword>
<dbReference type="EMBL" id="CP031517">
    <property type="protein sequence ID" value="QOS40639.1"/>
    <property type="molecule type" value="Genomic_DNA"/>
</dbReference>
<dbReference type="AlphaFoldDB" id="A0A840SIR0"/>
<organism evidence="1 3">
    <name type="scientific">Treponema rectale</name>
    <dbReference type="NCBI Taxonomy" id="744512"/>
    <lineage>
        <taxon>Bacteria</taxon>
        <taxon>Pseudomonadati</taxon>
        <taxon>Spirochaetota</taxon>
        <taxon>Spirochaetia</taxon>
        <taxon>Spirochaetales</taxon>
        <taxon>Treponemataceae</taxon>
        <taxon>Treponema</taxon>
    </lineage>
</organism>
<evidence type="ECO:0008006" key="5">
    <source>
        <dbReference type="Google" id="ProtNLM"/>
    </source>
</evidence>
<proteinExistence type="predicted"/>
<dbReference type="KEGG" id="trc:DYE49_09270"/>
<reference evidence="1 3" key="2">
    <citation type="submission" date="2020-08" db="EMBL/GenBank/DDBJ databases">
        <title>Genomic Encyclopedia of Type Strains, Phase IV (KMG-IV): sequencing the most valuable type-strain genomes for metagenomic binning, comparative biology and taxonomic classification.</title>
        <authorList>
            <person name="Goeker M."/>
        </authorList>
    </citation>
    <scope>NUCLEOTIDE SEQUENCE [LARGE SCALE GENOMIC DNA]</scope>
    <source>
        <strain evidence="1 3">DSM 103679</strain>
    </source>
</reference>
<evidence type="ECO:0000313" key="2">
    <source>
        <dbReference type="EMBL" id="QOS40639.1"/>
    </source>
</evidence>
<dbReference type="Proteomes" id="UP000593591">
    <property type="component" value="Chromosome"/>
</dbReference>